<feature type="region of interest" description="Disordered" evidence="1">
    <location>
        <begin position="44"/>
        <end position="71"/>
    </location>
</feature>
<sequence>MGASPAHARGAAAATPAPATRKVHRTISQRRIVRMIAQRYGEGEGFLPAPADTGSAESDAEEAPFWDHLGP</sequence>
<dbReference type="Proteomes" id="UP000467105">
    <property type="component" value="Chromosome"/>
</dbReference>
<accession>A0A7I7YUE1</accession>
<feature type="region of interest" description="Disordered" evidence="1">
    <location>
        <begin position="1"/>
        <end position="26"/>
    </location>
</feature>
<dbReference type="AlphaFoldDB" id="A0A7I7YUE1"/>
<keyword evidence="3" id="KW-1185">Reference proteome</keyword>
<name>A0A7I7YUE1_9MYCO</name>
<dbReference type="EMBL" id="AP022614">
    <property type="protein sequence ID" value="BBZ44842.1"/>
    <property type="molecule type" value="Genomic_DNA"/>
</dbReference>
<proteinExistence type="predicted"/>
<evidence type="ECO:0000313" key="3">
    <source>
        <dbReference type="Proteomes" id="UP000467105"/>
    </source>
</evidence>
<feature type="compositionally biased region" description="Low complexity" evidence="1">
    <location>
        <begin position="1"/>
        <end position="19"/>
    </location>
</feature>
<evidence type="ECO:0000313" key="2">
    <source>
        <dbReference type="EMBL" id="BBZ44842.1"/>
    </source>
</evidence>
<protein>
    <submittedName>
        <fullName evidence="2">Uncharacterized protein</fullName>
    </submittedName>
</protein>
<organism evidence="2 3">
    <name type="scientific">Mycobacterium parmense</name>
    <dbReference type="NCBI Taxonomy" id="185642"/>
    <lineage>
        <taxon>Bacteria</taxon>
        <taxon>Bacillati</taxon>
        <taxon>Actinomycetota</taxon>
        <taxon>Actinomycetes</taxon>
        <taxon>Mycobacteriales</taxon>
        <taxon>Mycobacteriaceae</taxon>
        <taxon>Mycobacterium</taxon>
        <taxon>Mycobacterium simiae complex</taxon>
    </lineage>
</organism>
<reference evidence="2 3" key="1">
    <citation type="journal article" date="2019" name="Emerg. Microbes Infect.">
        <title>Comprehensive subspecies identification of 175 nontuberculous mycobacteria species based on 7547 genomic profiles.</title>
        <authorList>
            <person name="Matsumoto Y."/>
            <person name="Kinjo T."/>
            <person name="Motooka D."/>
            <person name="Nabeya D."/>
            <person name="Jung N."/>
            <person name="Uechi K."/>
            <person name="Horii T."/>
            <person name="Iida T."/>
            <person name="Fujita J."/>
            <person name="Nakamura S."/>
        </authorList>
    </citation>
    <scope>NUCLEOTIDE SEQUENCE [LARGE SCALE GENOMIC DNA]</scope>
    <source>
        <strain evidence="2 3">JCM 14742</strain>
    </source>
</reference>
<gene>
    <name evidence="2" type="ORF">MPRM_21230</name>
</gene>
<evidence type="ECO:0000256" key="1">
    <source>
        <dbReference type="SAM" id="MobiDB-lite"/>
    </source>
</evidence>